<dbReference type="EMBL" id="UGHK01000002">
    <property type="protein sequence ID" value="STO71351.1"/>
    <property type="molecule type" value="Genomic_DNA"/>
</dbReference>
<organism evidence="1 2">
    <name type="scientific">Avibacterium paragallinarum</name>
    <name type="common">Haemophilus gallinarum</name>
    <dbReference type="NCBI Taxonomy" id="728"/>
    <lineage>
        <taxon>Bacteria</taxon>
        <taxon>Pseudomonadati</taxon>
        <taxon>Pseudomonadota</taxon>
        <taxon>Gammaproteobacteria</taxon>
        <taxon>Pasteurellales</taxon>
        <taxon>Pasteurellaceae</taxon>
        <taxon>Avibacterium</taxon>
    </lineage>
</organism>
<evidence type="ECO:0000313" key="1">
    <source>
        <dbReference type="EMBL" id="STO71351.1"/>
    </source>
</evidence>
<evidence type="ECO:0000313" key="2">
    <source>
        <dbReference type="Proteomes" id="UP000254465"/>
    </source>
</evidence>
<gene>
    <name evidence="1" type="ORF">NCTC11296_01251</name>
</gene>
<accession>A0A377I862</accession>
<dbReference type="RefSeq" id="WP_017807559.1">
    <property type="nucleotide sequence ID" value="NZ_PQVK01000044.1"/>
</dbReference>
<reference evidence="1 2" key="1">
    <citation type="submission" date="2018-06" db="EMBL/GenBank/DDBJ databases">
        <authorList>
            <consortium name="Pathogen Informatics"/>
            <person name="Doyle S."/>
        </authorList>
    </citation>
    <scope>NUCLEOTIDE SEQUENCE [LARGE SCALE GENOMIC DNA]</scope>
    <source>
        <strain evidence="1 2">NCTC11296</strain>
    </source>
</reference>
<sequence>MEIKETLHVRDFIYHGLRFVSEGCPLLKEPGDINYARWVMLMHDVPATLSFDIEEYVKQFPLYCMYEGVKHKFINVSRLGNVFITDNLKSTSYNKRVLITDLYQFSKEI</sequence>
<dbReference type="Proteomes" id="UP000254465">
    <property type="component" value="Unassembled WGS sequence"/>
</dbReference>
<proteinExistence type="predicted"/>
<protein>
    <submittedName>
        <fullName evidence="1">Uncharacterized protein</fullName>
    </submittedName>
</protein>
<dbReference type="AlphaFoldDB" id="A0A377I862"/>
<name>A0A377I862_AVIPA</name>